<dbReference type="RefSeq" id="WP_386061624.1">
    <property type="nucleotide sequence ID" value="NZ_JBHLTQ010000003.1"/>
</dbReference>
<comment type="caution">
    <text evidence="1">The sequence shown here is derived from an EMBL/GenBank/DDBJ whole genome shotgun (WGS) entry which is preliminary data.</text>
</comment>
<proteinExistence type="predicted"/>
<organism evidence="1 2">
    <name type="scientific">Winogradskyella pulchriflava</name>
    <dbReference type="NCBI Taxonomy" id="1110688"/>
    <lineage>
        <taxon>Bacteria</taxon>
        <taxon>Pseudomonadati</taxon>
        <taxon>Bacteroidota</taxon>
        <taxon>Flavobacteriia</taxon>
        <taxon>Flavobacteriales</taxon>
        <taxon>Flavobacteriaceae</taxon>
        <taxon>Winogradskyella</taxon>
    </lineage>
</organism>
<sequence length="73" mass="8509">MRQKITISRLEKEGFNKKVKGSLTYYSKETFFVTSGLKNWSYGWEEGDPVISQVSQIEFMDEIQPLIKVGKMK</sequence>
<gene>
    <name evidence="1" type="ORF">ACFFGA_06930</name>
</gene>
<keyword evidence="2" id="KW-1185">Reference proteome</keyword>
<accession>A0ABV6Q7L8</accession>
<evidence type="ECO:0000313" key="2">
    <source>
        <dbReference type="Proteomes" id="UP001589832"/>
    </source>
</evidence>
<reference evidence="1 2" key="1">
    <citation type="submission" date="2024-09" db="EMBL/GenBank/DDBJ databases">
        <authorList>
            <person name="Sun Q."/>
            <person name="Mori K."/>
        </authorList>
    </citation>
    <scope>NUCLEOTIDE SEQUENCE [LARGE SCALE GENOMIC DNA]</scope>
    <source>
        <strain evidence="1 2">NCAIM B.02481</strain>
    </source>
</reference>
<dbReference type="Proteomes" id="UP001589832">
    <property type="component" value="Unassembled WGS sequence"/>
</dbReference>
<name>A0ABV6Q7L8_9FLAO</name>
<dbReference type="EMBL" id="JBHLTQ010000003">
    <property type="protein sequence ID" value="MFC0604279.1"/>
    <property type="molecule type" value="Genomic_DNA"/>
</dbReference>
<protein>
    <submittedName>
        <fullName evidence="1">Uncharacterized protein</fullName>
    </submittedName>
</protein>
<evidence type="ECO:0000313" key="1">
    <source>
        <dbReference type="EMBL" id="MFC0604279.1"/>
    </source>
</evidence>